<dbReference type="PANTHER" id="PTHR31952:SF1">
    <property type="entry name" value="CB1 CANNABINOID RECEPTOR-INTERACTING PROTEIN 1"/>
    <property type="match status" value="1"/>
</dbReference>
<accession>A0A914XFC6</accession>
<evidence type="ECO:0000313" key="7">
    <source>
        <dbReference type="Proteomes" id="UP000887566"/>
    </source>
</evidence>
<evidence type="ECO:0000256" key="6">
    <source>
        <dbReference type="SAM" id="SignalP"/>
    </source>
</evidence>
<evidence type="ECO:0000256" key="3">
    <source>
        <dbReference type="ARBA" id="ARBA00015651"/>
    </source>
</evidence>
<evidence type="ECO:0000313" key="8">
    <source>
        <dbReference type="WBParaSite" id="PSAMB.scaffold828size40747.g8990.t1"/>
    </source>
</evidence>
<evidence type="ECO:0000256" key="1">
    <source>
        <dbReference type="ARBA" id="ARBA00003884"/>
    </source>
</evidence>
<reference evidence="8" key="1">
    <citation type="submission" date="2022-11" db="UniProtKB">
        <authorList>
            <consortium name="WormBaseParasite"/>
        </authorList>
    </citation>
    <scope>IDENTIFICATION</scope>
</reference>
<dbReference type="Gene3D" id="3.30.1120.50">
    <property type="entry name" value="Pepsin inhibitor-3"/>
    <property type="match status" value="1"/>
</dbReference>
<feature type="signal peptide" evidence="6">
    <location>
        <begin position="1"/>
        <end position="18"/>
    </location>
</feature>
<dbReference type="AlphaFoldDB" id="A0A914XFC6"/>
<dbReference type="PANTHER" id="PTHR31952">
    <property type="entry name" value="CB1 CANNABINOID RECEPTOR-INTERACTING PROTEIN 1"/>
    <property type="match status" value="1"/>
</dbReference>
<evidence type="ECO:0000256" key="4">
    <source>
        <dbReference type="ARBA" id="ARBA00026030"/>
    </source>
</evidence>
<dbReference type="GO" id="GO:0031718">
    <property type="term" value="F:type 1 cannabinoid receptor binding"/>
    <property type="evidence" value="ECO:0007669"/>
    <property type="project" value="TreeGrafter"/>
</dbReference>
<keyword evidence="6" id="KW-0732">Signal</keyword>
<name>A0A914XFC6_9BILA</name>
<dbReference type="InterPro" id="IPR038412">
    <property type="entry name" value="Pepsin-I3_sf"/>
</dbReference>
<comment type="function">
    <text evidence="1">Suppresses cannabinoid receptor CNR1-mediated tonic inhibition of voltage-gated calcium channels.</text>
</comment>
<dbReference type="GO" id="GO:0005886">
    <property type="term" value="C:plasma membrane"/>
    <property type="evidence" value="ECO:0007669"/>
    <property type="project" value="TreeGrafter"/>
</dbReference>
<organism evidence="7 8">
    <name type="scientific">Plectus sambesii</name>
    <dbReference type="NCBI Taxonomy" id="2011161"/>
    <lineage>
        <taxon>Eukaryota</taxon>
        <taxon>Metazoa</taxon>
        <taxon>Ecdysozoa</taxon>
        <taxon>Nematoda</taxon>
        <taxon>Chromadorea</taxon>
        <taxon>Plectida</taxon>
        <taxon>Plectina</taxon>
        <taxon>Plectoidea</taxon>
        <taxon>Plectidae</taxon>
        <taxon>Plectus</taxon>
    </lineage>
</organism>
<evidence type="ECO:0000256" key="2">
    <source>
        <dbReference type="ARBA" id="ARBA00007288"/>
    </source>
</evidence>
<keyword evidence="7" id="KW-1185">Reference proteome</keyword>
<sequence>MWSAIVILTVVVLSPAAGQQVSINDNWLKSLTKNSLTMISRMSERCFFADGQIFEQGVSRPLTEEEKAQVEQFEQEMAEWQKQFNERLINWGEELSGWNPLSADDSAREFPSFPSVPVIPQSPCFCINCNVMMQTDQF</sequence>
<proteinExistence type="inferred from homology"/>
<comment type="similarity">
    <text evidence="2">Belongs to the CNRIP family.</text>
</comment>
<dbReference type="WBParaSite" id="PSAMB.scaffold828size40747.g8990.t1">
    <property type="protein sequence ID" value="PSAMB.scaffold828size40747.g8990.t1"/>
    <property type="gene ID" value="PSAMB.scaffold828size40747.g8990"/>
</dbReference>
<dbReference type="Proteomes" id="UP000887566">
    <property type="component" value="Unplaced"/>
</dbReference>
<keyword evidence="5" id="KW-0175">Coiled coil</keyword>
<dbReference type="InterPro" id="IPR029204">
    <property type="entry name" value="CNRIP1"/>
</dbReference>
<feature type="chain" id="PRO_5037111499" description="CB1 cannabinoid receptor-interacting protein 1" evidence="6">
    <location>
        <begin position="19"/>
        <end position="138"/>
    </location>
</feature>
<evidence type="ECO:0000256" key="5">
    <source>
        <dbReference type="SAM" id="Coils"/>
    </source>
</evidence>
<comment type="subunit">
    <text evidence="4">Interacts with the cannabinoid receptor CNR1 (via C-terminus). Does not interact with cannabinoid receptor CNR2.</text>
</comment>
<feature type="coiled-coil region" evidence="5">
    <location>
        <begin position="63"/>
        <end position="90"/>
    </location>
</feature>
<protein>
    <recommendedName>
        <fullName evidence="3">CB1 cannabinoid receptor-interacting protein 1</fullName>
    </recommendedName>
</protein>